<sequence>MHGTKCLRRGGANMYNPENRQYILKNSLGISYHVYFEEGRGLCIRMLSDSKIWSRGYVLDKSAINDFAAALDKNDVFHFFYQTRDGSLNYGHGMHGQIETRPVLNSRDPVPWTKHVSLILLEKATVFFYVLRYQSRHIISMQTIQNGKLSRPVAIDYVENACYRSIADHEGKCHLFYAGSDGLKNHLYHRTMKEDLTGFNPPERIFSTEFSLGSVSATCTGGNKIHVSFGVSGDGFYEILYKNLAGDREAISLYKGENAPGHSGLVCSGGTVYFFRAADGNLYFRSSENDGQDWTNEAPYPIGNNIVCFSYASNHKDENIFPGEIPGNFTRGYKLAFLEQDRIKPVNVKKPQTSTETEILNGLETKILQLQKHLDNIQNNIQKEFDNLQNELTKLWLTQKSFEKKLIYLDGLYAELQDRILYEPEENKCNKKIPPSYSSESFHSLPAAEEISREDA</sequence>
<dbReference type="Gene3D" id="2.120.10.70">
    <property type="entry name" value="Fucose-specific lectin"/>
    <property type="match status" value="1"/>
</dbReference>
<protein>
    <submittedName>
        <fullName evidence="3">Uncharacterized protein</fullName>
    </submittedName>
</protein>
<evidence type="ECO:0000256" key="1">
    <source>
        <dbReference type="SAM" id="Coils"/>
    </source>
</evidence>
<name>A0A1B1YAQ6_THEST</name>
<feature type="coiled-coil region" evidence="1">
    <location>
        <begin position="360"/>
        <end position="394"/>
    </location>
</feature>
<accession>A0A1B1YAQ6</accession>
<keyword evidence="1" id="KW-0175">Coiled coil</keyword>
<gene>
    <name evidence="3" type="ORF">CSTERTH_01800</name>
</gene>
<dbReference type="SUPFAM" id="SSF89372">
    <property type="entry name" value="Fucose-specific lectin"/>
    <property type="match status" value="1"/>
</dbReference>
<evidence type="ECO:0000313" key="4">
    <source>
        <dbReference type="Proteomes" id="UP000092971"/>
    </source>
</evidence>
<dbReference type="AlphaFoldDB" id="A0A1B1YAQ6"/>
<dbReference type="Proteomes" id="UP000092971">
    <property type="component" value="Chromosome"/>
</dbReference>
<feature type="region of interest" description="Disordered" evidence="2">
    <location>
        <begin position="432"/>
        <end position="456"/>
    </location>
</feature>
<organism evidence="3 4">
    <name type="scientific">Thermoclostridium stercorarium subsp. thermolacticum DSM 2910</name>
    <dbReference type="NCBI Taxonomy" id="1121336"/>
    <lineage>
        <taxon>Bacteria</taxon>
        <taxon>Bacillati</taxon>
        <taxon>Bacillota</taxon>
        <taxon>Clostridia</taxon>
        <taxon>Eubacteriales</taxon>
        <taxon>Oscillospiraceae</taxon>
        <taxon>Thermoclostridium</taxon>
    </lineage>
</organism>
<reference evidence="3 4" key="1">
    <citation type="submission" date="2016-02" db="EMBL/GenBank/DDBJ databases">
        <title>Comparison of Clostridium stercorarium subspecies using comparative genomics and transcriptomics.</title>
        <authorList>
            <person name="Schellenberg J."/>
            <person name="Thallinger G."/>
            <person name="Levin D.B."/>
            <person name="Zhang X."/>
            <person name="Alvare G."/>
            <person name="Fristensky B."/>
            <person name="Sparling R."/>
        </authorList>
    </citation>
    <scope>NUCLEOTIDE SEQUENCE [LARGE SCALE GENOMIC DNA]</scope>
    <source>
        <strain evidence="3 4">DSM 2910</strain>
    </source>
</reference>
<evidence type="ECO:0000256" key="2">
    <source>
        <dbReference type="SAM" id="MobiDB-lite"/>
    </source>
</evidence>
<proteinExistence type="predicted"/>
<evidence type="ECO:0000313" key="3">
    <source>
        <dbReference type="EMBL" id="ANW97857.1"/>
    </source>
</evidence>
<dbReference type="EMBL" id="CP014672">
    <property type="protein sequence ID" value="ANW97857.1"/>
    <property type="molecule type" value="Genomic_DNA"/>
</dbReference>